<evidence type="ECO:0000256" key="1">
    <source>
        <dbReference type="SAM" id="MobiDB-lite"/>
    </source>
</evidence>
<feature type="region of interest" description="Disordered" evidence="1">
    <location>
        <begin position="1"/>
        <end position="32"/>
    </location>
</feature>
<dbReference type="AlphaFoldDB" id="A0AA88KLN2"/>
<comment type="caution">
    <text evidence="3">The sequence shown here is derived from an EMBL/GenBank/DDBJ whole genome shotgun (WGS) entry which is preliminary data.</text>
</comment>
<organism evidence="3 4">
    <name type="scientific">Naegleria lovaniensis</name>
    <name type="common">Amoeba</name>
    <dbReference type="NCBI Taxonomy" id="51637"/>
    <lineage>
        <taxon>Eukaryota</taxon>
        <taxon>Discoba</taxon>
        <taxon>Heterolobosea</taxon>
        <taxon>Tetramitia</taxon>
        <taxon>Eutetramitia</taxon>
        <taxon>Vahlkampfiidae</taxon>
        <taxon>Naegleria</taxon>
    </lineage>
</organism>
<keyword evidence="2" id="KW-1133">Transmembrane helix</keyword>
<evidence type="ECO:0000256" key="2">
    <source>
        <dbReference type="SAM" id="Phobius"/>
    </source>
</evidence>
<sequence length="155" mass="17935">MVKFEDISNQPQTDSSSHLASSSSLKHPSTSRVHPQQGLKFRFSPFFLSLLLVGGFILHGYISFHPDLNSIKFLSSFFKLFAGYQYWLRIGFYGAVLVHIIESVVCYGQIHSFFKTHQVKRDESVLWKYTIQTLIVGFPSFWVLHEELSKFEKSH</sequence>
<keyword evidence="4" id="KW-1185">Reference proteome</keyword>
<reference evidence="3 4" key="1">
    <citation type="journal article" date="2018" name="BMC Genomics">
        <title>The genome of Naegleria lovaniensis, the basis for a comparative approach to unravel pathogenicity factors of the human pathogenic amoeba N. fowleri.</title>
        <authorList>
            <person name="Liechti N."/>
            <person name="Schurch N."/>
            <person name="Bruggmann R."/>
            <person name="Wittwer M."/>
        </authorList>
    </citation>
    <scope>NUCLEOTIDE SEQUENCE [LARGE SCALE GENOMIC DNA]</scope>
    <source>
        <strain evidence="3 4">ATCC 30569</strain>
    </source>
</reference>
<keyword evidence="2" id="KW-0472">Membrane</keyword>
<dbReference type="Pfam" id="PF14934">
    <property type="entry name" value="TMEM254"/>
    <property type="match status" value="1"/>
</dbReference>
<feature type="transmembrane region" description="Helical" evidence="2">
    <location>
        <begin position="126"/>
        <end position="145"/>
    </location>
</feature>
<feature type="transmembrane region" description="Helical" evidence="2">
    <location>
        <begin position="46"/>
        <end position="64"/>
    </location>
</feature>
<dbReference type="GeneID" id="68095811"/>
<proteinExistence type="predicted"/>
<feature type="compositionally biased region" description="Low complexity" evidence="1">
    <location>
        <begin position="15"/>
        <end position="31"/>
    </location>
</feature>
<gene>
    <name evidence="3" type="ORF">C9374_003356</name>
</gene>
<dbReference type="RefSeq" id="XP_044549534.1">
    <property type="nucleotide sequence ID" value="XM_044692875.1"/>
</dbReference>
<accession>A0AA88KLN2</accession>
<dbReference type="EMBL" id="PYSW02000018">
    <property type="protein sequence ID" value="KAG2385541.1"/>
    <property type="molecule type" value="Genomic_DNA"/>
</dbReference>
<evidence type="ECO:0000313" key="3">
    <source>
        <dbReference type="EMBL" id="KAG2385541.1"/>
    </source>
</evidence>
<evidence type="ECO:0000313" key="4">
    <source>
        <dbReference type="Proteomes" id="UP000816034"/>
    </source>
</evidence>
<protein>
    <submittedName>
        <fullName evidence="3">Uncharacterized protein</fullName>
    </submittedName>
</protein>
<dbReference type="Proteomes" id="UP000816034">
    <property type="component" value="Unassembled WGS sequence"/>
</dbReference>
<keyword evidence="2" id="KW-0812">Transmembrane</keyword>
<name>A0AA88KLN2_NAELO</name>
<feature type="transmembrane region" description="Helical" evidence="2">
    <location>
        <begin position="84"/>
        <end position="105"/>
    </location>
</feature>
<dbReference type="InterPro" id="IPR028110">
    <property type="entry name" value="TMEM254"/>
</dbReference>